<reference evidence="7 8" key="1">
    <citation type="journal article" date="2008" name="J. Bacteriol.">
        <title>The complete genome sequence of Thermococcus onnurineus NA1 reveals a mixed heterotrophic and carboxydotrophic metabolism.</title>
        <authorList>
            <person name="Lee H.S."/>
            <person name="Kang S.G."/>
            <person name="Bae S.S."/>
            <person name="Lim J.K."/>
            <person name="Cho Y."/>
            <person name="Kim Y.J."/>
            <person name="Jeon J.H."/>
            <person name="Cha S.S."/>
            <person name="Kwon K.K."/>
            <person name="Kim H.T."/>
            <person name="Park C.J."/>
            <person name="Lee H.W."/>
            <person name="Kim S.I."/>
            <person name="Chun J."/>
            <person name="Colwell R.R."/>
            <person name="Kim S.J."/>
            <person name="Lee J.H."/>
        </authorList>
    </citation>
    <scope>NUCLEOTIDE SEQUENCE [LARGE SCALE GENOMIC DNA]</scope>
    <source>
        <strain evidence="7 8">NA1</strain>
    </source>
</reference>
<dbReference type="RefSeq" id="WP_012571118.1">
    <property type="nucleotide sequence ID" value="NC_011529.1"/>
</dbReference>
<dbReference type="InterPro" id="IPR003593">
    <property type="entry name" value="AAA+_ATPase"/>
</dbReference>
<gene>
    <name evidence="7" type="ordered locus">TON_0160</name>
</gene>
<evidence type="ECO:0000256" key="2">
    <source>
        <dbReference type="ARBA" id="ARBA00022448"/>
    </source>
</evidence>
<keyword evidence="4 7" id="KW-0067">ATP-binding</keyword>
<evidence type="ECO:0000256" key="1">
    <source>
        <dbReference type="ARBA" id="ARBA00005417"/>
    </source>
</evidence>
<dbReference type="InterPro" id="IPR052156">
    <property type="entry name" value="BCAA_Transport_ATP-bd_LivF"/>
</dbReference>
<dbReference type="CDD" id="cd03224">
    <property type="entry name" value="ABC_TM1139_LivF_branched"/>
    <property type="match status" value="1"/>
</dbReference>
<dbReference type="Pfam" id="PF00005">
    <property type="entry name" value="ABC_tran"/>
    <property type="match status" value="1"/>
</dbReference>
<dbReference type="PANTHER" id="PTHR43820">
    <property type="entry name" value="HIGH-AFFINITY BRANCHED-CHAIN AMINO ACID TRANSPORT ATP-BINDING PROTEIN LIVF"/>
    <property type="match status" value="1"/>
</dbReference>
<keyword evidence="5" id="KW-0029">Amino-acid transport</keyword>
<dbReference type="KEGG" id="ton:TON_0160"/>
<dbReference type="GO" id="GO:0016887">
    <property type="term" value="F:ATP hydrolysis activity"/>
    <property type="evidence" value="ECO:0007669"/>
    <property type="project" value="InterPro"/>
</dbReference>
<dbReference type="InterPro" id="IPR027417">
    <property type="entry name" value="P-loop_NTPase"/>
</dbReference>
<dbReference type="GO" id="GO:0015658">
    <property type="term" value="F:branched-chain amino acid transmembrane transporter activity"/>
    <property type="evidence" value="ECO:0007669"/>
    <property type="project" value="TreeGrafter"/>
</dbReference>
<evidence type="ECO:0000313" key="8">
    <source>
        <dbReference type="Proteomes" id="UP000002727"/>
    </source>
</evidence>
<dbReference type="HOGENOM" id="CLU_000604_1_2_2"/>
<evidence type="ECO:0000256" key="3">
    <source>
        <dbReference type="ARBA" id="ARBA00022741"/>
    </source>
</evidence>
<dbReference type="GeneID" id="7017814"/>
<feature type="domain" description="ABC transporter" evidence="6">
    <location>
        <begin position="2"/>
        <end position="234"/>
    </location>
</feature>
<organism evidence="7 8">
    <name type="scientific">Thermococcus onnurineus (strain NA1)</name>
    <dbReference type="NCBI Taxonomy" id="523850"/>
    <lineage>
        <taxon>Archaea</taxon>
        <taxon>Methanobacteriati</taxon>
        <taxon>Methanobacteriota</taxon>
        <taxon>Thermococci</taxon>
        <taxon>Thermococcales</taxon>
        <taxon>Thermococcaceae</taxon>
        <taxon>Thermococcus</taxon>
    </lineage>
</organism>
<evidence type="ECO:0000313" key="7">
    <source>
        <dbReference type="EMBL" id="ACJ15645.1"/>
    </source>
</evidence>
<dbReference type="AlphaFoldDB" id="B6YSV8"/>
<dbReference type="EMBL" id="CP000855">
    <property type="protein sequence ID" value="ACJ15645.1"/>
    <property type="molecule type" value="Genomic_DNA"/>
</dbReference>
<comment type="similarity">
    <text evidence="1">Belongs to the ABC transporter superfamily.</text>
</comment>
<keyword evidence="3" id="KW-0547">Nucleotide-binding</keyword>
<dbReference type="PATRIC" id="fig|523850.10.peg.160"/>
<dbReference type="eggNOG" id="arCOG00924">
    <property type="taxonomic scope" value="Archaea"/>
</dbReference>
<evidence type="ECO:0000256" key="4">
    <source>
        <dbReference type="ARBA" id="ARBA00022840"/>
    </source>
</evidence>
<dbReference type="InterPro" id="IPR003439">
    <property type="entry name" value="ABC_transporter-like_ATP-bd"/>
</dbReference>
<dbReference type="STRING" id="523850.TON_0160"/>
<protein>
    <submittedName>
        <fullName evidence="7">Hypothetical branched-chain amino acid transport ATP-binding protein livF</fullName>
    </submittedName>
</protein>
<dbReference type="Gene3D" id="3.40.50.300">
    <property type="entry name" value="P-loop containing nucleotide triphosphate hydrolases"/>
    <property type="match status" value="1"/>
</dbReference>
<proteinExistence type="inferred from homology"/>
<dbReference type="Proteomes" id="UP000002727">
    <property type="component" value="Chromosome"/>
</dbReference>
<dbReference type="SUPFAM" id="SSF52540">
    <property type="entry name" value="P-loop containing nucleoside triphosphate hydrolases"/>
    <property type="match status" value="1"/>
</dbReference>
<keyword evidence="2" id="KW-0813">Transport</keyword>
<dbReference type="PANTHER" id="PTHR43820:SF7">
    <property type="entry name" value="BRANCHED-CHAIN AMINO ACID TRANSPORT ATP-BINDING PROTEIN LIVF-RELATED"/>
    <property type="match status" value="1"/>
</dbReference>
<dbReference type="PROSITE" id="PS50893">
    <property type="entry name" value="ABC_TRANSPORTER_2"/>
    <property type="match status" value="1"/>
</dbReference>
<dbReference type="OrthoDB" id="97750at2157"/>
<evidence type="ECO:0000259" key="6">
    <source>
        <dbReference type="PROSITE" id="PS50893"/>
    </source>
</evidence>
<sequence>MLKTEKVNAGYGKLQILFDVSIEAEKGKITTIVGPNGSGKSTFLKTVFGLTTVYSGRILFKGTDVTKLPPFKRTRMGMAYLPQTNNVFANLTVMENLRMAGYILSEEEFKDRLELALSVFPEIKNLLKRKAGNLSGGQRQFLAMATALIRNSELLLLDEPTAQLAPKLADVIFGKIVEMRDDHGLTVLLVEQNAKKALEISDKGYMLVSGRVFYEGDPVRLITDDKFQRHFLGIIEDVEIVGEKTEKLEAGDVDGCS</sequence>
<dbReference type="GO" id="GO:0005524">
    <property type="term" value="F:ATP binding"/>
    <property type="evidence" value="ECO:0007669"/>
    <property type="project" value="UniProtKB-KW"/>
</dbReference>
<dbReference type="SMART" id="SM00382">
    <property type="entry name" value="AAA"/>
    <property type="match status" value="1"/>
</dbReference>
<accession>B6YSV8</accession>
<keyword evidence="8" id="KW-1185">Reference proteome</keyword>
<evidence type="ECO:0000256" key="5">
    <source>
        <dbReference type="ARBA" id="ARBA00022970"/>
    </source>
</evidence>
<name>B6YSV8_THEON</name>
<dbReference type="GO" id="GO:0015807">
    <property type="term" value="P:L-amino acid transport"/>
    <property type="evidence" value="ECO:0007669"/>
    <property type="project" value="TreeGrafter"/>
</dbReference>